<dbReference type="InterPro" id="IPR007373">
    <property type="entry name" value="Thiamin_PyroPKinase_B1-bd"/>
</dbReference>
<dbReference type="InterPro" id="IPR007371">
    <property type="entry name" value="TPK_catalytic"/>
</dbReference>
<dbReference type="EC" id="2.7.6.2" evidence="5"/>
<dbReference type="GO" id="GO:0006772">
    <property type="term" value="P:thiamine metabolic process"/>
    <property type="evidence" value="ECO:0007669"/>
    <property type="project" value="UniProtKB-UniRule"/>
</dbReference>
<dbReference type="InterPro" id="IPR053149">
    <property type="entry name" value="TPK"/>
</dbReference>
<dbReference type="PANTHER" id="PTHR41299:SF1">
    <property type="entry name" value="THIAMINE PYROPHOSPHOKINASE"/>
    <property type="match status" value="1"/>
</dbReference>
<feature type="domain" description="Thiamin pyrophosphokinase thiamin-binding" evidence="6">
    <location>
        <begin position="146"/>
        <end position="209"/>
    </location>
</feature>
<keyword evidence="1" id="KW-0808">Transferase</keyword>
<dbReference type="SMART" id="SM00983">
    <property type="entry name" value="TPK_B1_binding"/>
    <property type="match status" value="1"/>
</dbReference>
<evidence type="ECO:0000256" key="4">
    <source>
        <dbReference type="ARBA" id="ARBA00022840"/>
    </source>
</evidence>
<dbReference type="GO" id="GO:0004788">
    <property type="term" value="F:thiamine diphosphokinase activity"/>
    <property type="evidence" value="ECO:0007669"/>
    <property type="project" value="UniProtKB-UniRule"/>
</dbReference>
<sequence>MIRDVVIIGGGQPSDWPSLDFYQKESTAWIGVDRGTLYGLKAGLPIKEAVGDFDSLNESEWLWVKERVTNIERCRAEKDDTDMELGVLEAMSHYPDANIILIGATGGRLDHYLSNLWLPLQERFMPVIEKISIVDKLNSVTYFKPGEHVIQKENDKTYLAYICLTPVTKLNLYDAKYTLKDVDFSYPRSLSSNEFVGETSTFSFATGVMSVIQTRDE</sequence>
<dbReference type="Proteomes" id="UP000288028">
    <property type="component" value="Unassembled WGS sequence"/>
</dbReference>
<evidence type="ECO:0000256" key="1">
    <source>
        <dbReference type="ARBA" id="ARBA00022679"/>
    </source>
</evidence>
<dbReference type="CDD" id="cd07995">
    <property type="entry name" value="TPK"/>
    <property type="match status" value="1"/>
</dbReference>
<evidence type="ECO:0000256" key="3">
    <source>
        <dbReference type="ARBA" id="ARBA00022777"/>
    </source>
</evidence>
<evidence type="ECO:0000259" key="6">
    <source>
        <dbReference type="SMART" id="SM00983"/>
    </source>
</evidence>
<dbReference type="SUPFAM" id="SSF63999">
    <property type="entry name" value="Thiamin pyrophosphokinase, catalytic domain"/>
    <property type="match status" value="1"/>
</dbReference>
<dbReference type="Pfam" id="PF04265">
    <property type="entry name" value="TPK_B1_binding"/>
    <property type="match status" value="1"/>
</dbReference>
<evidence type="ECO:0000313" key="7">
    <source>
        <dbReference type="EMBL" id="RSU14857.1"/>
    </source>
</evidence>
<keyword evidence="2" id="KW-0547">Nucleotide-binding</keyword>
<dbReference type="GO" id="GO:0009229">
    <property type="term" value="P:thiamine diphosphate biosynthetic process"/>
    <property type="evidence" value="ECO:0007669"/>
    <property type="project" value="InterPro"/>
</dbReference>
<dbReference type="Pfam" id="PF04263">
    <property type="entry name" value="TPK_catalytic"/>
    <property type="match status" value="1"/>
</dbReference>
<evidence type="ECO:0000256" key="2">
    <source>
        <dbReference type="ARBA" id="ARBA00022741"/>
    </source>
</evidence>
<dbReference type="GO" id="GO:0030975">
    <property type="term" value="F:thiamine binding"/>
    <property type="evidence" value="ECO:0007669"/>
    <property type="project" value="InterPro"/>
</dbReference>
<keyword evidence="8" id="KW-1185">Reference proteome</keyword>
<dbReference type="PANTHER" id="PTHR41299">
    <property type="entry name" value="THIAMINE PYROPHOSPHOKINASE"/>
    <property type="match status" value="1"/>
</dbReference>
<dbReference type="OrthoDB" id="9804377at2"/>
<dbReference type="AlphaFoldDB" id="A0A430B3D6"/>
<gene>
    <name evidence="7" type="ORF">CBF28_07245</name>
</gene>
<dbReference type="RefSeq" id="WP_126793487.1">
    <property type="nucleotide sequence ID" value="NZ_CP060720.1"/>
</dbReference>
<organism evidence="7 8">
    <name type="scientific">Vagococcus carniphilus</name>
    <dbReference type="NCBI Taxonomy" id="218144"/>
    <lineage>
        <taxon>Bacteria</taxon>
        <taxon>Bacillati</taxon>
        <taxon>Bacillota</taxon>
        <taxon>Bacilli</taxon>
        <taxon>Lactobacillales</taxon>
        <taxon>Enterococcaceae</taxon>
        <taxon>Vagococcus</taxon>
    </lineage>
</organism>
<keyword evidence="4" id="KW-0067">ATP-binding</keyword>
<reference evidence="7 8" key="1">
    <citation type="submission" date="2017-05" db="EMBL/GenBank/DDBJ databases">
        <title>Vagococcus spp. assemblies.</title>
        <authorList>
            <person name="Gulvik C.A."/>
        </authorList>
    </citation>
    <scope>NUCLEOTIDE SEQUENCE [LARGE SCALE GENOMIC DNA]</scope>
    <source>
        <strain evidence="7 8">SS1714</strain>
    </source>
</reference>
<dbReference type="Gene3D" id="3.40.50.10240">
    <property type="entry name" value="Thiamin pyrophosphokinase, catalytic domain"/>
    <property type="match status" value="1"/>
</dbReference>
<dbReference type="GO" id="GO:0016301">
    <property type="term" value="F:kinase activity"/>
    <property type="evidence" value="ECO:0007669"/>
    <property type="project" value="UniProtKB-KW"/>
</dbReference>
<protein>
    <recommendedName>
        <fullName evidence="5">Thiamine diphosphokinase</fullName>
        <ecNumber evidence="5">2.7.6.2</ecNumber>
    </recommendedName>
</protein>
<dbReference type="InterPro" id="IPR036759">
    <property type="entry name" value="TPK_catalytic_sf"/>
</dbReference>
<accession>A0A430B3D6</accession>
<name>A0A430B3D6_9ENTE</name>
<keyword evidence="3 7" id="KW-0418">Kinase</keyword>
<comment type="caution">
    <text evidence="7">The sequence shown here is derived from an EMBL/GenBank/DDBJ whole genome shotgun (WGS) entry which is preliminary data.</text>
</comment>
<dbReference type="GO" id="GO:0005524">
    <property type="term" value="F:ATP binding"/>
    <property type="evidence" value="ECO:0007669"/>
    <property type="project" value="UniProtKB-KW"/>
</dbReference>
<dbReference type="EMBL" id="NGKB01000006">
    <property type="protein sequence ID" value="RSU14857.1"/>
    <property type="molecule type" value="Genomic_DNA"/>
</dbReference>
<dbReference type="InterPro" id="IPR006282">
    <property type="entry name" value="Thi_PPkinase"/>
</dbReference>
<evidence type="ECO:0000313" key="8">
    <source>
        <dbReference type="Proteomes" id="UP000288028"/>
    </source>
</evidence>
<evidence type="ECO:0000256" key="5">
    <source>
        <dbReference type="NCBIfam" id="TIGR01378"/>
    </source>
</evidence>
<proteinExistence type="predicted"/>
<dbReference type="GeneID" id="95579511"/>
<dbReference type="NCBIfam" id="TIGR01378">
    <property type="entry name" value="thi_PPkinase"/>
    <property type="match status" value="1"/>
</dbReference>